<evidence type="ECO:0000256" key="1">
    <source>
        <dbReference type="SAM" id="MobiDB-lite"/>
    </source>
</evidence>
<evidence type="ECO:0008006" key="5">
    <source>
        <dbReference type="Google" id="ProtNLM"/>
    </source>
</evidence>
<keyword evidence="2" id="KW-1133">Transmembrane helix</keyword>
<evidence type="ECO:0000256" key="2">
    <source>
        <dbReference type="SAM" id="Phobius"/>
    </source>
</evidence>
<dbReference type="EMBL" id="BAABRT010000002">
    <property type="protein sequence ID" value="GAA5523755.1"/>
    <property type="molecule type" value="Genomic_DNA"/>
</dbReference>
<dbReference type="PANTHER" id="PTHR34351:SF1">
    <property type="entry name" value="SLR1927 PROTEIN"/>
    <property type="match status" value="1"/>
</dbReference>
<organism evidence="3 4">
    <name type="scientific">Microbulbifer aestuariivivens</name>
    <dbReference type="NCBI Taxonomy" id="1908308"/>
    <lineage>
        <taxon>Bacteria</taxon>
        <taxon>Pseudomonadati</taxon>
        <taxon>Pseudomonadota</taxon>
        <taxon>Gammaproteobacteria</taxon>
        <taxon>Cellvibrionales</taxon>
        <taxon>Microbulbiferaceae</taxon>
        <taxon>Microbulbifer</taxon>
    </lineage>
</organism>
<dbReference type="RefSeq" id="WP_345548181.1">
    <property type="nucleotide sequence ID" value="NZ_BAABRT010000002.1"/>
</dbReference>
<reference evidence="3 4" key="1">
    <citation type="submission" date="2024-02" db="EMBL/GenBank/DDBJ databases">
        <title>Microbulbifer aestuariivivens NBRC 112533.</title>
        <authorList>
            <person name="Ichikawa N."/>
            <person name="Katano-Makiyama Y."/>
            <person name="Hidaka K."/>
        </authorList>
    </citation>
    <scope>NUCLEOTIDE SEQUENCE [LARGE SCALE GENOMIC DNA]</scope>
    <source>
        <strain evidence="3 4">NBRC 112533</strain>
    </source>
</reference>
<keyword evidence="4" id="KW-1185">Reference proteome</keyword>
<accession>A0ABP9WKW4</accession>
<keyword evidence="2" id="KW-0812">Transmembrane</keyword>
<proteinExistence type="predicted"/>
<evidence type="ECO:0000313" key="4">
    <source>
        <dbReference type="Proteomes" id="UP001408594"/>
    </source>
</evidence>
<sequence>MDRAHFGGESATQSLRARWRRLTNRWLEKRAPAARAVTLSHRKLFILPTRAGLSFLLVILLLWLLGTNYENNLVYALTFLLVSLLVVLPLHTFANLSGLNLRFIAAAPAFAGDYARVRIEAERGGRRPREHIEIAWPPEDAVQFDLFDTQTRQVDVSMPVTRRGRSRAPRLRVQSRYPLSLFRCWSHVDLDIELLVYPAPRDLGPLPLGAAQEEGDSPERRRGGDDFAGLRPYQPGDSLRHVAWKQFAGGRDLYSKDYDSGADARLWLDWDLLAGRELETCLSGLCHWVLEAERRQIPYGLRLPGMTLAPALGESHRQRALTALADFPLQGA</sequence>
<comment type="caution">
    <text evidence="3">The sequence shown here is derived from an EMBL/GenBank/DDBJ whole genome shotgun (WGS) entry which is preliminary data.</text>
</comment>
<feature type="region of interest" description="Disordered" evidence="1">
    <location>
        <begin position="207"/>
        <end position="232"/>
    </location>
</feature>
<feature type="transmembrane region" description="Helical" evidence="2">
    <location>
        <begin position="44"/>
        <end position="66"/>
    </location>
</feature>
<keyword evidence="2" id="KW-0472">Membrane</keyword>
<evidence type="ECO:0000313" key="3">
    <source>
        <dbReference type="EMBL" id="GAA5523755.1"/>
    </source>
</evidence>
<feature type="transmembrane region" description="Helical" evidence="2">
    <location>
        <begin position="72"/>
        <end position="94"/>
    </location>
</feature>
<dbReference type="PANTHER" id="PTHR34351">
    <property type="entry name" value="SLR1927 PROTEIN-RELATED"/>
    <property type="match status" value="1"/>
</dbReference>
<dbReference type="Proteomes" id="UP001408594">
    <property type="component" value="Unassembled WGS sequence"/>
</dbReference>
<protein>
    <recommendedName>
        <fullName evidence="5">DUF58 domain-containing protein</fullName>
    </recommendedName>
</protein>
<name>A0ABP9WKW4_9GAMM</name>
<gene>
    <name evidence="3" type="ORF">Maes01_00304</name>
</gene>